<evidence type="ECO:0000256" key="1">
    <source>
        <dbReference type="ARBA" id="ARBA00007476"/>
    </source>
</evidence>
<dbReference type="OrthoDB" id="430679at2759"/>
<comment type="similarity">
    <text evidence="1">Belongs to the RelA/SpoT family.</text>
</comment>
<dbReference type="SUPFAM" id="SSF81301">
    <property type="entry name" value="Nucleotidyltransferase"/>
    <property type="match status" value="1"/>
</dbReference>
<dbReference type="GO" id="GO:0015969">
    <property type="term" value="P:guanosine tetraphosphate metabolic process"/>
    <property type="evidence" value="ECO:0007669"/>
    <property type="project" value="InterPro"/>
</dbReference>
<dbReference type="InterPro" id="IPR007685">
    <property type="entry name" value="RelA_SpoT"/>
</dbReference>
<dbReference type="Pfam" id="PF04607">
    <property type="entry name" value="RelA_SpoT"/>
    <property type="match status" value="1"/>
</dbReference>
<dbReference type="InterPro" id="IPR003607">
    <property type="entry name" value="HD/PDEase_dom"/>
</dbReference>
<evidence type="ECO:0000256" key="3">
    <source>
        <dbReference type="SAM" id="MobiDB-lite"/>
    </source>
</evidence>
<organism evidence="6 7">
    <name type="scientific">Chloropicon primus</name>
    <dbReference type="NCBI Taxonomy" id="1764295"/>
    <lineage>
        <taxon>Eukaryota</taxon>
        <taxon>Viridiplantae</taxon>
        <taxon>Chlorophyta</taxon>
        <taxon>Chloropicophyceae</taxon>
        <taxon>Chloropicales</taxon>
        <taxon>Chloropicaceae</taxon>
        <taxon>Chloropicon</taxon>
    </lineage>
</organism>
<name>A0A5B8MWW6_9CHLO</name>
<keyword evidence="6" id="KW-0808">Transferase</keyword>
<feature type="domain" description="RelA/SpoT" evidence="5">
    <location>
        <begin position="466"/>
        <end position="576"/>
    </location>
</feature>
<dbReference type="Gene3D" id="3.30.460.10">
    <property type="entry name" value="Beta Polymerase, domain 2"/>
    <property type="match status" value="1"/>
</dbReference>
<dbReference type="Pfam" id="PF13328">
    <property type="entry name" value="HD_4"/>
    <property type="match status" value="1"/>
</dbReference>
<dbReference type="SUPFAM" id="SSF109604">
    <property type="entry name" value="HD-domain/PDEase-like"/>
    <property type="match status" value="1"/>
</dbReference>
<dbReference type="SMART" id="SM00954">
    <property type="entry name" value="RelA_SpoT"/>
    <property type="match status" value="1"/>
</dbReference>
<dbReference type="GO" id="GO:0016301">
    <property type="term" value="F:kinase activity"/>
    <property type="evidence" value="ECO:0007669"/>
    <property type="project" value="UniProtKB-KW"/>
</dbReference>
<dbReference type="GO" id="GO:0009507">
    <property type="term" value="C:chloroplast"/>
    <property type="evidence" value="ECO:0007669"/>
    <property type="project" value="TreeGrafter"/>
</dbReference>
<dbReference type="STRING" id="1764295.A0A5B8MWW6"/>
<feature type="compositionally biased region" description="Low complexity" evidence="3">
    <location>
        <begin position="72"/>
        <end position="91"/>
    </location>
</feature>
<dbReference type="FunFam" id="3.30.460.10:FF:000001">
    <property type="entry name" value="GTP pyrophosphokinase RelA"/>
    <property type="match status" value="1"/>
</dbReference>
<feature type="coiled-coil region" evidence="2">
    <location>
        <begin position="433"/>
        <end position="467"/>
    </location>
</feature>
<dbReference type="CDD" id="cd00077">
    <property type="entry name" value="HDc"/>
    <property type="match status" value="1"/>
</dbReference>
<evidence type="ECO:0000256" key="2">
    <source>
        <dbReference type="SAM" id="Coils"/>
    </source>
</evidence>
<dbReference type="PANTHER" id="PTHR21262:SF0">
    <property type="entry name" value="GTP DIPHOSPHOKINASE RSH3, CHLOROPLASTIC-RELATED"/>
    <property type="match status" value="1"/>
</dbReference>
<evidence type="ECO:0000313" key="6">
    <source>
        <dbReference type="EMBL" id="QDZ25069.1"/>
    </source>
</evidence>
<feature type="compositionally biased region" description="Low complexity" evidence="3">
    <location>
        <begin position="1"/>
        <end position="22"/>
    </location>
</feature>
<feature type="domain" description="HD/PDEase" evidence="4">
    <location>
        <begin position="260"/>
        <end position="382"/>
    </location>
</feature>
<keyword evidence="2" id="KW-0175">Coiled coil</keyword>
<dbReference type="SMART" id="SM00471">
    <property type="entry name" value="HDc"/>
    <property type="match status" value="1"/>
</dbReference>
<dbReference type="AlphaFoldDB" id="A0A5B8MWW6"/>
<proteinExistence type="inferred from homology"/>
<gene>
    <name evidence="6" type="ORF">A3770_15p75870</name>
</gene>
<reference evidence="6 7" key="1">
    <citation type="submission" date="2018-07" db="EMBL/GenBank/DDBJ databases">
        <title>The complete nuclear genome of the prasinophyte Chloropicon primus (CCMP1205).</title>
        <authorList>
            <person name="Pombert J.-F."/>
            <person name="Otis C."/>
            <person name="Turmel M."/>
            <person name="Lemieux C."/>
        </authorList>
    </citation>
    <scope>NUCLEOTIDE SEQUENCE [LARGE SCALE GENOMIC DNA]</scope>
    <source>
        <strain evidence="6 7">CCMP1205</strain>
    </source>
</reference>
<dbReference type="InterPro" id="IPR043519">
    <property type="entry name" value="NT_sf"/>
</dbReference>
<evidence type="ECO:0000259" key="5">
    <source>
        <dbReference type="SMART" id="SM00954"/>
    </source>
</evidence>
<evidence type="ECO:0000259" key="4">
    <source>
        <dbReference type="SMART" id="SM00471"/>
    </source>
</evidence>
<keyword evidence="6" id="KW-0418">Kinase</keyword>
<accession>A0A5B8MWW6</accession>
<evidence type="ECO:0000313" key="7">
    <source>
        <dbReference type="Proteomes" id="UP000316726"/>
    </source>
</evidence>
<dbReference type="EMBL" id="CP031048">
    <property type="protein sequence ID" value="QDZ25069.1"/>
    <property type="molecule type" value="Genomic_DNA"/>
</dbReference>
<keyword evidence="7" id="KW-1185">Reference proteome</keyword>
<sequence length="749" mass="83655">MSSGPTGGLSAALSSSPGSFTSVLGPRSSLTESLYTQHKLKKGTGTTQHAVKDGGQVHEARLAVSLPVNIPSSGGRRLSSHGGSSYSTPRSVTSVRERDEQVLSVKSGTGSLSGLVAPVRPVSGSYETEKKVSGFTPPNELTKPLAMEPVSFKRTATTTTTTAAAAASSLSSEQSKPSLLTMALESESEVEDNSQQDPKGAVENPVLCTGFSTRNAEVASVQEKKISNELSSRHEVFGAPLVKLAFELGRCAHTGQLRKNGEAYLSHVVDTAEILAKLGLDEQTVAAGLLHDVLDDTMMTEQQLREYIPSEVVDMVVGVSRLSQMSQINRDLGFGSTTQQAADNNSDRFKNMLLSMADVRVVLIKLADRLHNMRTLNALTPDKQRKIAEETMHVFVPLANRLGVWSIKAELEDLCFRYLNRQEFLQLQDCLKDDFMSAQKRNLQSNLDKLQEAMKGVNLEYKDLHGRPKNVYGIHKKMQKKGIAFEEVYDLCACRCIVSKKSECYKVLDLVHSMWEPVEGKFKDYIKNPKENGYESLHTVVMGEDGVPFEIQIRTADMHFIAEYGLAAHWQYKESNRSVKKNKRAEQQIAWNRWLVTWQMELQDRKYRPSGSPDNPKDVFLNFPEDEPTPPPDMEYDPIYTLIAANGNVNVKEVPANCSLYQLSKDILKAKPGTKFLVNNEYHDSDDYTLKMGDLVEIVDNDYFAEEFDVEESDDEQQPPMVELFDFERQKLDKMYNKNNFNSYHQQSA</sequence>
<feature type="compositionally biased region" description="Basic and acidic residues" evidence="3">
    <location>
        <begin position="50"/>
        <end position="61"/>
    </location>
</feature>
<dbReference type="FunFam" id="1.10.3210.10:FF:000001">
    <property type="entry name" value="GTP pyrophosphokinase RelA"/>
    <property type="match status" value="1"/>
</dbReference>
<dbReference type="PANTHER" id="PTHR21262">
    <property type="entry name" value="GUANOSINE-3',5'-BIS DIPHOSPHATE 3'-PYROPHOSPHOHYDROLASE"/>
    <property type="match status" value="1"/>
</dbReference>
<feature type="region of interest" description="Disordered" evidence="3">
    <location>
        <begin position="1"/>
        <end position="99"/>
    </location>
</feature>
<dbReference type="Gene3D" id="1.10.3210.10">
    <property type="entry name" value="Hypothetical protein af1432"/>
    <property type="match status" value="1"/>
</dbReference>
<protein>
    <submittedName>
        <fullName evidence="6">GTP diphosphokinase</fullName>
    </submittedName>
</protein>
<dbReference type="Proteomes" id="UP000316726">
    <property type="component" value="Chromosome 15"/>
</dbReference>
<feature type="region of interest" description="Disordered" evidence="3">
    <location>
        <begin position="183"/>
        <end position="202"/>
    </location>
</feature>
<dbReference type="CDD" id="cd05399">
    <property type="entry name" value="NT_Rel-Spo_like"/>
    <property type="match status" value="1"/>
</dbReference>